<proteinExistence type="predicted"/>
<dbReference type="Proteomes" id="UP000018957">
    <property type="component" value="Unassembled WGS sequence"/>
</dbReference>
<organism evidence="1 2">
    <name type="scientific">Photorhabdus khanii NC19</name>
    <dbReference type="NCBI Taxonomy" id="1004151"/>
    <lineage>
        <taxon>Bacteria</taxon>
        <taxon>Pseudomonadati</taxon>
        <taxon>Pseudomonadota</taxon>
        <taxon>Gammaproteobacteria</taxon>
        <taxon>Enterobacterales</taxon>
        <taxon>Morganellaceae</taxon>
        <taxon>Photorhabdus</taxon>
    </lineage>
</organism>
<protein>
    <submittedName>
        <fullName evidence="1">Uncharacterized protein</fullName>
    </submittedName>
</protein>
<keyword evidence="2" id="KW-1185">Reference proteome</keyword>
<evidence type="ECO:0000313" key="2">
    <source>
        <dbReference type="Proteomes" id="UP000018957"/>
    </source>
</evidence>
<dbReference type="AlphaFoldDB" id="W3V3E8"/>
<reference evidence="1 2" key="1">
    <citation type="submission" date="2013-11" db="EMBL/GenBank/DDBJ databases">
        <title>Elucidation of the Photorhabdus temperata genome and generation of transposon mutant library to identify motility mutants.</title>
        <authorList>
            <person name="Hurst S.G.IV."/>
            <person name="Micheals B."/>
            <person name="Abebe-Akele F."/>
            <person name="Rowedder H."/>
            <person name="Bullock H."/>
            <person name="Jackobeck R."/>
            <person name="Janicki E."/>
            <person name="Tisa L.S."/>
        </authorList>
    </citation>
    <scope>NUCLEOTIDE SEQUENCE [LARGE SCALE GENOMIC DNA]</scope>
    <source>
        <strain evidence="1 2">NC19</strain>
    </source>
</reference>
<gene>
    <name evidence="1" type="ORF">PTE_03674</name>
</gene>
<name>W3V3E8_9GAMM</name>
<comment type="caution">
    <text evidence="1">The sequence shown here is derived from an EMBL/GenBank/DDBJ whole genome shotgun (WGS) entry which is preliminary data.</text>
</comment>
<sequence>MLKSKRVVKTNIEQDFSEKCCKPSKLENLFDSMENNRLGYIFLVILMNC</sequence>
<evidence type="ECO:0000313" key="1">
    <source>
        <dbReference type="EMBL" id="ETS30333.1"/>
    </source>
</evidence>
<dbReference type="EMBL" id="AYSJ01000014">
    <property type="protein sequence ID" value="ETS30333.1"/>
    <property type="molecule type" value="Genomic_DNA"/>
</dbReference>
<dbReference type="PATRIC" id="fig|1004151.3.peg.3563"/>
<accession>W3V3E8</accession>